<dbReference type="InterPro" id="IPR013094">
    <property type="entry name" value="AB_hydrolase_3"/>
</dbReference>
<feature type="domain" description="Alpha/beta hydrolase fold-3" evidence="2">
    <location>
        <begin position="87"/>
        <end position="298"/>
    </location>
</feature>
<dbReference type="GeneID" id="19903914"/>
<dbReference type="AlphaFoldDB" id="R7YZG2"/>
<accession>R7YZG2</accession>
<name>R7YZG2_CONA1</name>
<dbReference type="EMBL" id="JH767586">
    <property type="protein sequence ID" value="EON67350.1"/>
    <property type="molecule type" value="Genomic_DNA"/>
</dbReference>
<dbReference type="Proteomes" id="UP000016924">
    <property type="component" value="Unassembled WGS sequence"/>
</dbReference>
<evidence type="ECO:0000313" key="4">
    <source>
        <dbReference type="Proteomes" id="UP000016924"/>
    </source>
</evidence>
<keyword evidence="1" id="KW-0378">Hydrolase</keyword>
<dbReference type="PANTHER" id="PTHR48081">
    <property type="entry name" value="AB HYDROLASE SUPERFAMILY PROTEIN C4A8.06C"/>
    <property type="match status" value="1"/>
</dbReference>
<dbReference type="Gene3D" id="3.40.50.1820">
    <property type="entry name" value="alpha/beta hydrolase"/>
    <property type="match status" value="1"/>
</dbReference>
<dbReference type="InterPro" id="IPR050300">
    <property type="entry name" value="GDXG_lipolytic_enzyme"/>
</dbReference>
<evidence type="ECO:0000259" key="2">
    <source>
        <dbReference type="Pfam" id="PF07859"/>
    </source>
</evidence>
<dbReference type="OMA" id="HCFWIVP"/>
<dbReference type="eggNOG" id="KOG1515">
    <property type="taxonomic scope" value="Eukaryota"/>
</dbReference>
<keyword evidence="4" id="KW-1185">Reference proteome</keyword>
<dbReference type="Pfam" id="PF07859">
    <property type="entry name" value="Abhydrolase_3"/>
    <property type="match status" value="1"/>
</dbReference>
<dbReference type="InterPro" id="IPR029058">
    <property type="entry name" value="AB_hydrolase_fold"/>
</dbReference>
<reference evidence="4" key="1">
    <citation type="submission" date="2012-06" db="EMBL/GenBank/DDBJ databases">
        <title>The genome sequence of Coniosporium apollinis CBS 100218.</title>
        <authorList>
            <consortium name="The Broad Institute Genome Sequencing Platform"/>
            <person name="Cuomo C."/>
            <person name="Gorbushina A."/>
            <person name="Noack S."/>
            <person name="Walker B."/>
            <person name="Young S.K."/>
            <person name="Zeng Q."/>
            <person name="Gargeya S."/>
            <person name="Fitzgerald M."/>
            <person name="Haas B."/>
            <person name="Abouelleil A."/>
            <person name="Alvarado L."/>
            <person name="Arachchi H.M."/>
            <person name="Berlin A.M."/>
            <person name="Chapman S.B."/>
            <person name="Goldberg J."/>
            <person name="Griggs A."/>
            <person name="Gujja S."/>
            <person name="Hansen M."/>
            <person name="Howarth C."/>
            <person name="Imamovic A."/>
            <person name="Larimer J."/>
            <person name="McCowan C."/>
            <person name="Montmayeur A."/>
            <person name="Murphy C."/>
            <person name="Neiman D."/>
            <person name="Pearson M."/>
            <person name="Priest M."/>
            <person name="Roberts A."/>
            <person name="Saif S."/>
            <person name="Shea T."/>
            <person name="Sisk P."/>
            <person name="Sykes S."/>
            <person name="Wortman J."/>
            <person name="Nusbaum C."/>
            <person name="Birren B."/>
        </authorList>
    </citation>
    <scope>NUCLEOTIDE SEQUENCE [LARGE SCALE GENOMIC DNA]</scope>
    <source>
        <strain evidence="4">CBS 100218</strain>
    </source>
</reference>
<organism evidence="3 4">
    <name type="scientific">Coniosporium apollinis (strain CBS 100218)</name>
    <name type="common">Rock-inhabiting black yeast</name>
    <dbReference type="NCBI Taxonomy" id="1168221"/>
    <lineage>
        <taxon>Eukaryota</taxon>
        <taxon>Fungi</taxon>
        <taxon>Dikarya</taxon>
        <taxon>Ascomycota</taxon>
        <taxon>Pezizomycotina</taxon>
        <taxon>Dothideomycetes</taxon>
        <taxon>Dothideomycetes incertae sedis</taxon>
        <taxon>Coniosporium</taxon>
    </lineage>
</organism>
<dbReference type="SUPFAM" id="SSF53474">
    <property type="entry name" value="alpha/beta-Hydrolases"/>
    <property type="match status" value="1"/>
</dbReference>
<sequence>MADEGFAAPWLEFEEEFGQRPLLHGPLDNIFSGWAAIGGVLVSKYTFPPPDPSVKTYDRTIDGPGGPLKLRVYTPDGYTPSSKPVGLYMHGGGWAIGDLDMEDGDCRRIAKGIDVVIVAVDYRLTPKHKFPAQNEDCFAAYRWVLGNAESLGGVQGKVFAIGASAGGGLALGTALRAVDEGLGESLVGVVAQMPVAVHPGAAPEHLRSDYTSYDENAEMTVNTKSAMAAFWDALDAPPDDKYTSPLLHDKLGRVKKVYITGGTMDTLRDDARLLKRVLDESGVPNKFNEYEGYPHYFWTFPSKTLDEPRNEYFENLLKGVGFVLS</sequence>
<dbReference type="PANTHER" id="PTHR48081:SF8">
    <property type="entry name" value="ALPHA_BETA HYDROLASE FOLD-3 DOMAIN-CONTAINING PROTEIN-RELATED"/>
    <property type="match status" value="1"/>
</dbReference>
<dbReference type="HOGENOM" id="CLU_012494_6_3_1"/>
<dbReference type="STRING" id="1168221.R7YZG2"/>
<evidence type="ECO:0000313" key="3">
    <source>
        <dbReference type="EMBL" id="EON67350.1"/>
    </source>
</evidence>
<dbReference type="OrthoDB" id="408631at2759"/>
<evidence type="ECO:0000256" key="1">
    <source>
        <dbReference type="ARBA" id="ARBA00022801"/>
    </source>
</evidence>
<dbReference type="RefSeq" id="XP_007782667.1">
    <property type="nucleotide sequence ID" value="XM_007784477.1"/>
</dbReference>
<protein>
    <recommendedName>
        <fullName evidence="2">Alpha/beta hydrolase fold-3 domain-containing protein</fullName>
    </recommendedName>
</protein>
<gene>
    <name evidence="3" type="ORF">W97_06603</name>
</gene>
<proteinExistence type="predicted"/>
<dbReference type="GO" id="GO:0016787">
    <property type="term" value="F:hydrolase activity"/>
    <property type="evidence" value="ECO:0007669"/>
    <property type="project" value="UniProtKB-KW"/>
</dbReference>